<keyword evidence="3" id="KW-1185">Reference proteome</keyword>
<evidence type="ECO:0000313" key="3">
    <source>
        <dbReference type="Proteomes" id="UP000031967"/>
    </source>
</evidence>
<dbReference type="Proteomes" id="UP000031967">
    <property type="component" value="Unassembled WGS sequence"/>
</dbReference>
<dbReference type="RefSeq" id="WP_041050439.1">
    <property type="nucleotide sequence ID" value="NZ_JXAK01000051.1"/>
</dbReference>
<protein>
    <submittedName>
        <fullName evidence="2">Uncharacterized protein</fullName>
    </submittedName>
</protein>
<comment type="caution">
    <text evidence="2">The sequence shown here is derived from an EMBL/GenBank/DDBJ whole genome shotgun (WGS) entry which is preliminary data.</text>
</comment>
<evidence type="ECO:0000256" key="1">
    <source>
        <dbReference type="SAM" id="MobiDB-lite"/>
    </source>
</evidence>
<dbReference type="EMBL" id="JXAK01000051">
    <property type="protein sequence ID" value="KIL38778.1"/>
    <property type="molecule type" value="Genomic_DNA"/>
</dbReference>
<feature type="region of interest" description="Disordered" evidence="1">
    <location>
        <begin position="1"/>
        <end position="38"/>
    </location>
</feature>
<feature type="compositionally biased region" description="Polar residues" evidence="1">
    <location>
        <begin position="1"/>
        <end position="10"/>
    </location>
</feature>
<evidence type="ECO:0000313" key="2">
    <source>
        <dbReference type="EMBL" id="KIL38778.1"/>
    </source>
</evidence>
<organism evidence="2 3">
    <name type="scientific">Gordoniibacillus kamchatkensis</name>
    <dbReference type="NCBI Taxonomy" id="1590651"/>
    <lineage>
        <taxon>Bacteria</taxon>
        <taxon>Bacillati</taxon>
        <taxon>Bacillota</taxon>
        <taxon>Bacilli</taxon>
        <taxon>Bacillales</taxon>
        <taxon>Paenibacillaceae</taxon>
        <taxon>Gordoniibacillus</taxon>
    </lineage>
</organism>
<gene>
    <name evidence="2" type="ORF">SD70_24105</name>
</gene>
<reference evidence="2 3" key="1">
    <citation type="submission" date="2014-12" db="EMBL/GenBank/DDBJ databases">
        <title>Draft genome sequence of Paenibacillus kamchatkensis strain B-2647.</title>
        <authorList>
            <person name="Karlyshev A.V."/>
            <person name="Kudryashova E.B."/>
        </authorList>
    </citation>
    <scope>NUCLEOTIDE SEQUENCE [LARGE SCALE GENOMIC DNA]</scope>
    <source>
        <strain evidence="2 3">VKM B-2647</strain>
    </source>
</reference>
<proteinExistence type="predicted"/>
<accession>A0ABR5ADK8</accession>
<sequence>MQPNDNTENASAPVDGEEAWRAGAAPEDAREANELSAMSERQLDAELAEELGPVREWMQDHIATVEFANELYPDQLDIDEARHALEDPGI</sequence>
<name>A0ABR5ADK8_9BACL</name>